<reference evidence="1 2" key="1">
    <citation type="journal article" date="2015" name="Sci. Rep.">
        <title>The power of single molecule real-time sequencing technology in the de novo assembly of a eukaryotic genome.</title>
        <authorList>
            <person name="Sakai H."/>
            <person name="Naito K."/>
            <person name="Ogiso-Tanaka E."/>
            <person name="Takahashi Y."/>
            <person name="Iseki K."/>
            <person name="Muto C."/>
            <person name="Satou K."/>
            <person name="Teruya K."/>
            <person name="Shiroma A."/>
            <person name="Shimoji M."/>
            <person name="Hirano T."/>
            <person name="Itoh T."/>
            <person name="Kaga A."/>
            <person name="Tomooka N."/>
        </authorList>
    </citation>
    <scope>NUCLEOTIDE SEQUENCE [LARGE SCALE GENOMIC DNA]</scope>
    <source>
        <strain evidence="2">cv. Shumari</strain>
    </source>
</reference>
<dbReference type="EMBL" id="AP015038">
    <property type="protein sequence ID" value="BAT88112.1"/>
    <property type="molecule type" value="Genomic_DNA"/>
</dbReference>
<sequence length="91" mass="10118">FPSTQPPIVARVLPFVNETYRIFPSLHPPTHCSQSVAIVFVVHTRNLELPLTHLIFPPECRRSAAVPRESVASSHTPIFVVPGVPPEVWSD</sequence>
<keyword evidence="2" id="KW-1185">Reference proteome</keyword>
<accession>A0A0S3S5K0</accession>
<gene>
    <name evidence="1" type="primary">Vigan.05G155400</name>
    <name evidence="1" type="ORF">VIGAN_05155400</name>
</gene>
<proteinExistence type="predicted"/>
<evidence type="ECO:0000313" key="2">
    <source>
        <dbReference type="Proteomes" id="UP000291084"/>
    </source>
</evidence>
<evidence type="ECO:0000313" key="1">
    <source>
        <dbReference type="EMBL" id="BAT88112.1"/>
    </source>
</evidence>
<protein>
    <submittedName>
        <fullName evidence="1">Uncharacterized protein</fullName>
    </submittedName>
</protein>
<name>A0A0S3S5K0_PHAAN</name>
<dbReference type="Proteomes" id="UP000291084">
    <property type="component" value="Chromosome 5"/>
</dbReference>
<organism evidence="1 2">
    <name type="scientific">Vigna angularis var. angularis</name>
    <dbReference type="NCBI Taxonomy" id="157739"/>
    <lineage>
        <taxon>Eukaryota</taxon>
        <taxon>Viridiplantae</taxon>
        <taxon>Streptophyta</taxon>
        <taxon>Embryophyta</taxon>
        <taxon>Tracheophyta</taxon>
        <taxon>Spermatophyta</taxon>
        <taxon>Magnoliopsida</taxon>
        <taxon>eudicotyledons</taxon>
        <taxon>Gunneridae</taxon>
        <taxon>Pentapetalae</taxon>
        <taxon>rosids</taxon>
        <taxon>fabids</taxon>
        <taxon>Fabales</taxon>
        <taxon>Fabaceae</taxon>
        <taxon>Papilionoideae</taxon>
        <taxon>50 kb inversion clade</taxon>
        <taxon>NPAAA clade</taxon>
        <taxon>indigoferoid/millettioid clade</taxon>
        <taxon>Phaseoleae</taxon>
        <taxon>Vigna</taxon>
    </lineage>
</organism>
<dbReference type="AlphaFoldDB" id="A0A0S3S5K0"/>
<feature type="non-terminal residue" evidence="1">
    <location>
        <position position="1"/>
    </location>
</feature>